<organism evidence="5">
    <name type="scientific">Chlorella variabilis</name>
    <name type="common">Green alga</name>
    <dbReference type="NCBI Taxonomy" id="554065"/>
    <lineage>
        <taxon>Eukaryota</taxon>
        <taxon>Viridiplantae</taxon>
        <taxon>Chlorophyta</taxon>
        <taxon>core chlorophytes</taxon>
        <taxon>Trebouxiophyceae</taxon>
        <taxon>Chlorellales</taxon>
        <taxon>Chlorellaceae</taxon>
        <taxon>Chlorella clade</taxon>
        <taxon>Chlorella</taxon>
    </lineage>
</organism>
<sequence length="155" mass="17451">MPLIVISGLPCSGKSTAAAALAEVCRQRGQEVQVVDEDSVHLQRNISYAADAASEKVARGTLLSAMDRCLTRSRIVIFDTHNNIKGYRYQLWCIARQAATRYCLVHVDTPPDTCRQWNQQRDAAGAYSEAIFEDLACRFERPDSRNRWDSPLFTL</sequence>
<dbReference type="PANTHER" id="PTHR12435">
    <property type="match status" value="1"/>
</dbReference>
<name>E1ZHM2_CHLVA</name>
<dbReference type="OrthoDB" id="9972657at2759"/>
<evidence type="ECO:0000313" key="5">
    <source>
        <dbReference type="Proteomes" id="UP000008141"/>
    </source>
</evidence>
<keyword evidence="2" id="KW-0067">ATP-binding</keyword>
<evidence type="ECO:0000256" key="1">
    <source>
        <dbReference type="ARBA" id="ARBA00022741"/>
    </source>
</evidence>
<evidence type="ECO:0000256" key="3">
    <source>
        <dbReference type="ARBA" id="ARBA00025768"/>
    </source>
</evidence>
<reference evidence="4 5" key="1">
    <citation type="journal article" date="2010" name="Plant Cell">
        <title>The Chlorella variabilis NC64A genome reveals adaptation to photosymbiosis, coevolution with viruses, and cryptic sex.</title>
        <authorList>
            <person name="Blanc G."/>
            <person name="Duncan G."/>
            <person name="Agarkova I."/>
            <person name="Borodovsky M."/>
            <person name="Gurnon J."/>
            <person name="Kuo A."/>
            <person name="Lindquist E."/>
            <person name="Lucas S."/>
            <person name="Pangilinan J."/>
            <person name="Polle J."/>
            <person name="Salamov A."/>
            <person name="Terry A."/>
            <person name="Yamada T."/>
            <person name="Dunigan D.D."/>
            <person name="Grigoriev I.V."/>
            <person name="Claverie J.M."/>
            <person name="Van Etten J.L."/>
        </authorList>
    </citation>
    <scope>NUCLEOTIDE SEQUENCE [LARGE SCALE GENOMIC DNA]</scope>
    <source>
        <strain evidence="4 5">NC64A</strain>
    </source>
</reference>
<evidence type="ECO:0000256" key="2">
    <source>
        <dbReference type="ARBA" id="ARBA00022840"/>
    </source>
</evidence>
<dbReference type="Gene3D" id="3.40.50.300">
    <property type="entry name" value="P-loop containing nucleotide triphosphate hydrolases"/>
    <property type="match status" value="1"/>
</dbReference>
<dbReference type="InterPro" id="IPR027417">
    <property type="entry name" value="P-loop_NTPase"/>
</dbReference>
<gene>
    <name evidence="4" type="ORF">CHLNCDRAFT_11683</name>
</gene>
<protein>
    <submittedName>
        <fullName evidence="4">Uncharacterized protein</fullName>
    </submittedName>
</protein>
<accession>E1ZHM2</accession>
<dbReference type="SUPFAM" id="SSF52540">
    <property type="entry name" value="P-loop containing nucleoside triphosphate hydrolases"/>
    <property type="match status" value="1"/>
</dbReference>
<dbReference type="AlphaFoldDB" id="E1ZHM2"/>
<dbReference type="FunCoup" id="E1ZHM2">
    <property type="interactions" value="1492"/>
</dbReference>
<dbReference type="RefSeq" id="XP_005846729.1">
    <property type="nucleotide sequence ID" value="XM_005846667.1"/>
</dbReference>
<evidence type="ECO:0000313" key="4">
    <source>
        <dbReference type="EMBL" id="EFN54627.1"/>
    </source>
</evidence>
<proteinExistence type="inferred from homology"/>
<dbReference type="Pfam" id="PF08433">
    <property type="entry name" value="KTI12"/>
    <property type="match status" value="1"/>
</dbReference>
<dbReference type="GeneID" id="17354006"/>
<dbReference type="KEGG" id="cvr:CHLNCDRAFT_11683"/>
<dbReference type="STRING" id="554065.E1ZHM2"/>
<dbReference type="OMA" id="WCAAREL"/>
<dbReference type="InParanoid" id="E1ZHM2"/>
<dbReference type="eggNOG" id="KOG3062">
    <property type="taxonomic scope" value="Eukaryota"/>
</dbReference>
<comment type="similarity">
    <text evidence="3">Belongs to the KTI12 family.</text>
</comment>
<dbReference type="GO" id="GO:0005524">
    <property type="term" value="F:ATP binding"/>
    <property type="evidence" value="ECO:0007669"/>
    <property type="project" value="UniProtKB-KW"/>
</dbReference>
<dbReference type="EMBL" id="GL433847">
    <property type="protein sequence ID" value="EFN54627.1"/>
    <property type="molecule type" value="Genomic_DNA"/>
</dbReference>
<keyword evidence="5" id="KW-1185">Reference proteome</keyword>
<feature type="non-terminal residue" evidence="4">
    <location>
        <position position="155"/>
    </location>
</feature>
<dbReference type="Proteomes" id="UP000008141">
    <property type="component" value="Unassembled WGS sequence"/>
</dbReference>
<dbReference type="InterPro" id="IPR013641">
    <property type="entry name" value="KTI12/PSTK"/>
</dbReference>
<keyword evidence="1" id="KW-0547">Nucleotide-binding</keyword>